<dbReference type="EMBL" id="CAJVPI010001690">
    <property type="protein sequence ID" value="CAG8623295.1"/>
    <property type="molecule type" value="Genomic_DNA"/>
</dbReference>
<evidence type="ECO:0000256" key="1">
    <source>
        <dbReference type="ARBA" id="ARBA00004123"/>
    </source>
</evidence>
<dbReference type="Pfam" id="PF13092">
    <property type="entry name" value="CENP-L"/>
    <property type="match status" value="1"/>
</dbReference>
<name>A0A9N9D575_9GLOM</name>
<dbReference type="GO" id="GO:0005634">
    <property type="term" value="C:nucleus"/>
    <property type="evidence" value="ECO:0007669"/>
    <property type="project" value="UniProtKB-SubCell"/>
</dbReference>
<reference evidence="7" key="1">
    <citation type="submission" date="2021-06" db="EMBL/GenBank/DDBJ databases">
        <authorList>
            <person name="Kallberg Y."/>
            <person name="Tangrot J."/>
            <person name="Rosling A."/>
        </authorList>
    </citation>
    <scope>NUCLEOTIDE SEQUENCE</scope>
    <source>
        <strain evidence="7">BR232B</strain>
    </source>
</reference>
<keyword evidence="8" id="KW-1185">Reference proteome</keyword>
<dbReference type="Proteomes" id="UP000789739">
    <property type="component" value="Unassembled WGS sequence"/>
</dbReference>
<protein>
    <submittedName>
        <fullName evidence="7">4010_t:CDS:1</fullName>
    </submittedName>
</protein>
<organism evidence="7 8">
    <name type="scientific">Paraglomus brasilianum</name>
    <dbReference type="NCBI Taxonomy" id="144538"/>
    <lineage>
        <taxon>Eukaryota</taxon>
        <taxon>Fungi</taxon>
        <taxon>Fungi incertae sedis</taxon>
        <taxon>Mucoromycota</taxon>
        <taxon>Glomeromycotina</taxon>
        <taxon>Glomeromycetes</taxon>
        <taxon>Paraglomerales</taxon>
        <taxon>Paraglomeraceae</taxon>
        <taxon>Paraglomus</taxon>
    </lineage>
</organism>
<dbReference type="GO" id="GO:0000775">
    <property type="term" value="C:chromosome, centromeric region"/>
    <property type="evidence" value="ECO:0007669"/>
    <property type="project" value="UniProtKB-SubCell"/>
</dbReference>
<evidence type="ECO:0000313" key="8">
    <source>
        <dbReference type="Proteomes" id="UP000789739"/>
    </source>
</evidence>
<comment type="subcellular location">
    <subcellularLocation>
        <location evidence="2">Chromosome</location>
        <location evidence="2">Centromere</location>
    </subcellularLocation>
    <subcellularLocation>
        <location evidence="1">Nucleus</location>
    </subcellularLocation>
</comment>
<evidence type="ECO:0000256" key="4">
    <source>
        <dbReference type="ARBA" id="ARBA00022454"/>
    </source>
</evidence>
<evidence type="ECO:0000313" key="7">
    <source>
        <dbReference type="EMBL" id="CAG8623295.1"/>
    </source>
</evidence>
<dbReference type="OrthoDB" id="8864979at2759"/>
<dbReference type="InterPro" id="IPR025204">
    <property type="entry name" value="CENP-L"/>
</dbReference>
<comment type="similarity">
    <text evidence="3">Belongs to the CENP-L/IML3 family.</text>
</comment>
<dbReference type="PANTHER" id="PTHR31740:SF2">
    <property type="entry name" value="CENTROMERE PROTEIN L"/>
    <property type="match status" value="1"/>
</dbReference>
<evidence type="ECO:0000256" key="3">
    <source>
        <dbReference type="ARBA" id="ARBA00011060"/>
    </source>
</evidence>
<proteinExistence type="inferred from homology"/>
<evidence type="ECO:0000256" key="6">
    <source>
        <dbReference type="ARBA" id="ARBA00023328"/>
    </source>
</evidence>
<accession>A0A9N9D575</accession>
<keyword evidence="6" id="KW-0137">Centromere</keyword>
<sequence>MTDPTTVIMEEEADVFNGRVISVQITTINSSEWTGLTGSPLIAEIIYKPRGRAAEQALYLILLPDVNGDEATEDDSMFTRFPMLLIKAPQKLAEIIFEWLQTRFDCRICRYRLQSTQLRFITEEWAKNAFGQEQHEANNVKSLELSYSLPNIDELKTMTVNIPFEDVKCIYNGCMTSSETDKKLMQAIEHHIFHISRIKLSSLVLSRVGTNAIYLAGEGKAKFFLLKDTNTTVKILEQLIIMAK</sequence>
<evidence type="ECO:0000256" key="5">
    <source>
        <dbReference type="ARBA" id="ARBA00023242"/>
    </source>
</evidence>
<dbReference type="AlphaFoldDB" id="A0A9N9D575"/>
<keyword evidence="5" id="KW-0539">Nucleus</keyword>
<dbReference type="PANTHER" id="PTHR31740">
    <property type="entry name" value="CENTROMERE PROTEIN L"/>
    <property type="match status" value="1"/>
</dbReference>
<evidence type="ECO:0000256" key="2">
    <source>
        <dbReference type="ARBA" id="ARBA00004584"/>
    </source>
</evidence>
<gene>
    <name evidence="7" type="ORF">PBRASI_LOCUS8833</name>
</gene>
<keyword evidence="4" id="KW-0158">Chromosome</keyword>
<comment type="caution">
    <text evidence="7">The sequence shown here is derived from an EMBL/GenBank/DDBJ whole genome shotgun (WGS) entry which is preliminary data.</text>
</comment>